<feature type="region of interest" description="Disordered" evidence="1">
    <location>
        <begin position="1"/>
        <end position="60"/>
    </location>
</feature>
<feature type="compositionally biased region" description="Basic residues" evidence="1">
    <location>
        <begin position="51"/>
        <end position="60"/>
    </location>
</feature>
<dbReference type="Proteomes" id="UP000320762">
    <property type="component" value="Unassembled WGS sequence"/>
</dbReference>
<evidence type="ECO:0000313" key="3">
    <source>
        <dbReference type="Proteomes" id="UP000320762"/>
    </source>
</evidence>
<accession>A0A550BWY4</accession>
<evidence type="ECO:0000313" key="2">
    <source>
        <dbReference type="EMBL" id="TRM57038.1"/>
    </source>
</evidence>
<gene>
    <name evidence="2" type="ORF">BD626DRAFT_516777</name>
</gene>
<keyword evidence="3" id="KW-1185">Reference proteome</keyword>
<dbReference type="AlphaFoldDB" id="A0A550BWY4"/>
<dbReference type="EMBL" id="VDMD01000054">
    <property type="protein sequence ID" value="TRM57038.1"/>
    <property type="molecule type" value="Genomic_DNA"/>
</dbReference>
<evidence type="ECO:0000256" key="1">
    <source>
        <dbReference type="SAM" id="MobiDB-lite"/>
    </source>
</evidence>
<organism evidence="2 3">
    <name type="scientific">Schizophyllum amplum</name>
    <dbReference type="NCBI Taxonomy" id="97359"/>
    <lineage>
        <taxon>Eukaryota</taxon>
        <taxon>Fungi</taxon>
        <taxon>Dikarya</taxon>
        <taxon>Basidiomycota</taxon>
        <taxon>Agaricomycotina</taxon>
        <taxon>Agaricomycetes</taxon>
        <taxon>Agaricomycetidae</taxon>
        <taxon>Agaricales</taxon>
        <taxon>Schizophyllaceae</taxon>
        <taxon>Schizophyllum</taxon>
    </lineage>
</organism>
<feature type="compositionally biased region" description="Polar residues" evidence="1">
    <location>
        <begin position="1"/>
        <end position="12"/>
    </location>
</feature>
<sequence length="60" mass="6853">MKSRKGSIQGSNCRREAYHRRHRPSSSASNRLRGSQVPRQNSKKGTVCRRFQVRGRAARG</sequence>
<reference evidence="2 3" key="1">
    <citation type="journal article" date="2019" name="New Phytol.">
        <title>Comparative genomics reveals unique wood-decay strategies and fruiting body development in the Schizophyllaceae.</title>
        <authorList>
            <person name="Almasi E."/>
            <person name="Sahu N."/>
            <person name="Krizsan K."/>
            <person name="Balint B."/>
            <person name="Kovacs G.M."/>
            <person name="Kiss B."/>
            <person name="Cseklye J."/>
            <person name="Drula E."/>
            <person name="Henrissat B."/>
            <person name="Nagy I."/>
            <person name="Chovatia M."/>
            <person name="Adam C."/>
            <person name="LaButti K."/>
            <person name="Lipzen A."/>
            <person name="Riley R."/>
            <person name="Grigoriev I.V."/>
            <person name="Nagy L.G."/>
        </authorList>
    </citation>
    <scope>NUCLEOTIDE SEQUENCE [LARGE SCALE GENOMIC DNA]</scope>
    <source>
        <strain evidence="2 3">NL-1724</strain>
    </source>
</reference>
<proteinExistence type="predicted"/>
<name>A0A550BWY4_9AGAR</name>
<feature type="compositionally biased region" description="Polar residues" evidence="1">
    <location>
        <begin position="25"/>
        <end position="44"/>
    </location>
</feature>
<protein>
    <submittedName>
        <fullName evidence="2">Uncharacterized protein</fullName>
    </submittedName>
</protein>
<comment type="caution">
    <text evidence="2">The sequence shown here is derived from an EMBL/GenBank/DDBJ whole genome shotgun (WGS) entry which is preliminary data.</text>
</comment>